<feature type="transmembrane region" description="Helical" evidence="1">
    <location>
        <begin position="12"/>
        <end position="35"/>
    </location>
</feature>
<gene>
    <name evidence="2" type="ORF">SISNIDRAFT_358111</name>
</gene>
<protein>
    <submittedName>
        <fullName evidence="2">Uncharacterized protein</fullName>
    </submittedName>
</protein>
<dbReference type="EMBL" id="KV419402">
    <property type="protein sequence ID" value="KZS95142.1"/>
    <property type="molecule type" value="Genomic_DNA"/>
</dbReference>
<dbReference type="AlphaFoldDB" id="A0A164WL38"/>
<keyword evidence="3" id="KW-1185">Reference proteome</keyword>
<keyword evidence="1" id="KW-0812">Transmembrane</keyword>
<accession>A0A164WL38</accession>
<evidence type="ECO:0000313" key="3">
    <source>
        <dbReference type="Proteomes" id="UP000076722"/>
    </source>
</evidence>
<organism evidence="2 3">
    <name type="scientific">Sistotremastrum niveocremeum HHB9708</name>
    <dbReference type="NCBI Taxonomy" id="1314777"/>
    <lineage>
        <taxon>Eukaryota</taxon>
        <taxon>Fungi</taxon>
        <taxon>Dikarya</taxon>
        <taxon>Basidiomycota</taxon>
        <taxon>Agaricomycotina</taxon>
        <taxon>Agaricomycetes</taxon>
        <taxon>Sistotremastrales</taxon>
        <taxon>Sistotremastraceae</taxon>
        <taxon>Sertulicium</taxon>
        <taxon>Sertulicium niveocremeum</taxon>
    </lineage>
</organism>
<evidence type="ECO:0000313" key="2">
    <source>
        <dbReference type="EMBL" id="KZS95142.1"/>
    </source>
</evidence>
<keyword evidence="1" id="KW-1133">Transmembrane helix</keyword>
<keyword evidence="1" id="KW-0472">Membrane</keyword>
<dbReference type="Proteomes" id="UP000076722">
    <property type="component" value="Unassembled WGS sequence"/>
</dbReference>
<evidence type="ECO:0000256" key="1">
    <source>
        <dbReference type="SAM" id="Phobius"/>
    </source>
</evidence>
<proteinExistence type="predicted"/>
<name>A0A164WL38_9AGAM</name>
<sequence length="150" mass="17073">MFPRNRYIDSDTVINSVHFFFDFWFPTFVASWWVYTLGCIAESVLDRAGNPFEVFSGCENRESKAIFTARTAEFDRNDALSAWQFSDTGKQSISDSLVSMPAQRCHGLAVARPLISQKRGLFLLPESICSSLFKLITESYSIPLTVWHGR</sequence>
<reference evidence="2 3" key="1">
    <citation type="journal article" date="2016" name="Mol. Biol. Evol.">
        <title>Comparative Genomics of Early-Diverging Mushroom-Forming Fungi Provides Insights into the Origins of Lignocellulose Decay Capabilities.</title>
        <authorList>
            <person name="Nagy L.G."/>
            <person name="Riley R."/>
            <person name="Tritt A."/>
            <person name="Adam C."/>
            <person name="Daum C."/>
            <person name="Floudas D."/>
            <person name="Sun H."/>
            <person name="Yadav J.S."/>
            <person name="Pangilinan J."/>
            <person name="Larsson K.H."/>
            <person name="Matsuura K."/>
            <person name="Barry K."/>
            <person name="Labutti K."/>
            <person name="Kuo R."/>
            <person name="Ohm R.A."/>
            <person name="Bhattacharya S.S."/>
            <person name="Shirouzu T."/>
            <person name="Yoshinaga Y."/>
            <person name="Martin F.M."/>
            <person name="Grigoriev I.V."/>
            <person name="Hibbett D.S."/>
        </authorList>
    </citation>
    <scope>NUCLEOTIDE SEQUENCE [LARGE SCALE GENOMIC DNA]</scope>
    <source>
        <strain evidence="2 3">HHB9708</strain>
    </source>
</reference>